<dbReference type="Pfam" id="PF07686">
    <property type="entry name" value="V-set"/>
    <property type="match status" value="2"/>
</dbReference>
<dbReference type="GO" id="GO:0042288">
    <property type="term" value="F:MHC class I protein binding"/>
    <property type="evidence" value="ECO:0007669"/>
    <property type="project" value="InterPro"/>
</dbReference>
<keyword evidence="15" id="KW-1185">Reference proteome</keyword>
<name>A0A498LWM0_LABRO</name>
<evidence type="ECO:0000256" key="2">
    <source>
        <dbReference type="ARBA" id="ARBA00022692"/>
    </source>
</evidence>
<dbReference type="STRING" id="84645.A0A498LWM0"/>
<keyword evidence="10" id="KW-0393">Immunoglobulin domain</keyword>
<dbReference type="PANTHER" id="PTHR11292">
    <property type="entry name" value="T-CELL SURFACE GLYCOPROTEIN CD8 BETA CHAIN"/>
    <property type="match status" value="1"/>
</dbReference>
<evidence type="ECO:0000256" key="4">
    <source>
        <dbReference type="ARBA" id="ARBA00022859"/>
    </source>
</evidence>
<comment type="subcellular location">
    <subcellularLocation>
        <location evidence="1">Membrane</location>
        <topology evidence="1">Single-pass type I membrane protein</topology>
    </subcellularLocation>
</comment>
<feature type="transmembrane region" description="Helical" evidence="11">
    <location>
        <begin position="164"/>
        <end position="184"/>
    </location>
</feature>
<evidence type="ECO:0000256" key="8">
    <source>
        <dbReference type="ARBA" id="ARBA00023157"/>
    </source>
</evidence>
<keyword evidence="2 11" id="KW-0812">Transmembrane</keyword>
<organism evidence="14 15">
    <name type="scientific">Labeo rohita</name>
    <name type="common">Indian major carp</name>
    <name type="synonym">Cyprinus rohita</name>
    <dbReference type="NCBI Taxonomy" id="84645"/>
    <lineage>
        <taxon>Eukaryota</taxon>
        <taxon>Metazoa</taxon>
        <taxon>Chordata</taxon>
        <taxon>Craniata</taxon>
        <taxon>Vertebrata</taxon>
        <taxon>Euteleostomi</taxon>
        <taxon>Actinopterygii</taxon>
        <taxon>Neopterygii</taxon>
        <taxon>Teleostei</taxon>
        <taxon>Ostariophysi</taxon>
        <taxon>Cypriniformes</taxon>
        <taxon>Cyprinidae</taxon>
        <taxon>Labeoninae</taxon>
        <taxon>Labeonini</taxon>
        <taxon>Labeo</taxon>
    </lineage>
</organism>
<proteinExistence type="predicted"/>
<dbReference type="InterPro" id="IPR007110">
    <property type="entry name" value="Ig-like_dom"/>
</dbReference>
<evidence type="ECO:0000256" key="10">
    <source>
        <dbReference type="ARBA" id="ARBA00023319"/>
    </source>
</evidence>
<dbReference type="Proteomes" id="UP000290572">
    <property type="component" value="Unassembled WGS sequence"/>
</dbReference>
<keyword evidence="9" id="KW-0325">Glycoprotein</keyword>
<dbReference type="GO" id="GO:0050776">
    <property type="term" value="P:regulation of immune response"/>
    <property type="evidence" value="ECO:0007669"/>
    <property type="project" value="InterPro"/>
</dbReference>
<dbReference type="PANTHER" id="PTHR11292:SF7">
    <property type="entry name" value="T-CELL SURFACE GLYCOPROTEIN CD8 BETA CHAIN-RELATED"/>
    <property type="match status" value="1"/>
</dbReference>
<dbReference type="GO" id="GO:0002250">
    <property type="term" value="P:adaptive immune response"/>
    <property type="evidence" value="ECO:0007669"/>
    <property type="project" value="UniProtKB-KW"/>
</dbReference>
<keyword evidence="7 11" id="KW-0472">Membrane</keyword>
<sequence>MYDKPAAVIPTFQATPFVLYTKINNSETLTCECPDHACQEVFWYRYLDRTKTLQFLLYINSAGREQHGEFNDTRFKGSVSSGQKVIYTLRITGLQENDIGLYSCMFKTKNLMPVGHYVMPGGCEQSVLWPALGTLLLLAITLAGTLYYFSLCTYSENNKRTKDLILDGILLAFFVIFVFAGGFANNVYQKGQTVTVNCDPKQSGAITFWFQINTSGAKYLFTVKGKDEKARADDLKYTVNKNGDKVSLTIQSFEKKTDSGTYTCAAMNSNKLFFGELTEVRGEPGPKPSINCEIWILSSLASGCVVLLILLIFTILYCNLDVMARVDDPEYKVSLASQTFENKTDSGLCTYVALNNNKLIFGDLKELKGEPDPTTQQIQIQSW</sequence>
<dbReference type="CDD" id="cd00099">
    <property type="entry name" value="IgV"/>
    <property type="match status" value="2"/>
</dbReference>
<keyword evidence="3" id="KW-0732">Signal</keyword>
<dbReference type="InterPro" id="IPR013783">
    <property type="entry name" value="Ig-like_fold"/>
</dbReference>
<dbReference type="InterPro" id="IPR042414">
    <property type="entry name" value="CD8B"/>
</dbReference>
<dbReference type="InterPro" id="IPR036179">
    <property type="entry name" value="Ig-like_dom_sf"/>
</dbReference>
<dbReference type="InterPro" id="IPR003599">
    <property type="entry name" value="Ig_sub"/>
</dbReference>
<gene>
    <name evidence="14" type="ORF">ROHU_029362</name>
    <name evidence="13" type="ORF">ROHU_031746</name>
</gene>
<evidence type="ECO:0000313" key="13">
    <source>
        <dbReference type="EMBL" id="RXN08597.1"/>
    </source>
</evidence>
<keyword evidence="6" id="KW-1064">Adaptive immunity</keyword>
<evidence type="ECO:0000256" key="11">
    <source>
        <dbReference type="SAM" id="Phobius"/>
    </source>
</evidence>
<evidence type="ECO:0000256" key="7">
    <source>
        <dbReference type="ARBA" id="ARBA00023136"/>
    </source>
</evidence>
<protein>
    <submittedName>
        <fullName evidence="14">CD8 beta 1</fullName>
    </submittedName>
</protein>
<dbReference type="Gene3D" id="2.60.40.10">
    <property type="entry name" value="Immunoglobulins"/>
    <property type="match status" value="2"/>
</dbReference>
<dbReference type="GO" id="GO:0015026">
    <property type="term" value="F:coreceptor activity"/>
    <property type="evidence" value="ECO:0007669"/>
    <property type="project" value="InterPro"/>
</dbReference>
<feature type="transmembrane region" description="Helical" evidence="11">
    <location>
        <begin position="294"/>
        <end position="318"/>
    </location>
</feature>
<feature type="domain" description="Ig-like" evidence="12">
    <location>
        <begin position="190"/>
        <end position="270"/>
    </location>
</feature>
<dbReference type="PROSITE" id="PS50835">
    <property type="entry name" value="IG_LIKE"/>
    <property type="match status" value="2"/>
</dbReference>
<dbReference type="GO" id="GO:0009986">
    <property type="term" value="C:cell surface"/>
    <property type="evidence" value="ECO:0007669"/>
    <property type="project" value="TreeGrafter"/>
</dbReference>
<evidence type="ECO:0000256" key="1">
    <source>
        <dbReference type="ARBA" id="ARBA00004479"/>
    </source>
</evidence>
<keyword evidence="4" id="KW-0391">Immunity</keyword>
<feature type="domain" description="Ig-like" evidence="12">
    <location>
        <begin position="10"/>
        <end position="104"/>
    </location>
</feature>
<comment type="caution">
    <text evidence="14">The sequence shown here is derived from an EMBL/GenBank/DDBJ whole genome shotgun (WGS) entry which is preliminary data.</text>
</comment>
<evidence type="ECO:0000256" key="3">
    <source>
        <dbReference type="ARBA" id="ARBA00022729"/>
    </source>
</evidence>
<accession>A0A498LWM0</accession>
<keyword evidence="5 11" id="KW-1133">Transmembrane helix</keyword>
<evidence type="ECO:0000256" key="5">
    <source>
        <dbReference type="ARBA" id="ARBA00022989"/>
    </source>
</evidence>
<evidence type="ECO:0000313" key="15">
    <source>
        <dbReference type="Proteomes" id="UP000290572"/>
    </source>
</evidence>
<dbReference type="InterPro" id="IPR013106">
    <property type="entry name" value="Ig_V-set"/>
</dbReference>
<dbReference type="SUPFAM" id="SSF48726">
    <property type="entry name" value="Immunoglobulin"/>
    <property type="match status" value="2"/>
</dbReference>
<dbReference type="GO" id="GO:0016020">
    <property type="term" value="C:membrane"/>
    <property type="evidence" value="ECO:0007669"/>
    <property type="project" value="UniProtKB-SubCell"/>
</dbReference>
<evidence type="ECO:0000259" key="12">
    <source>
        <dbReference type="PROSITE" id="PS50835"/>
    </source>
</evidence>
<dbReference type="EMBL" id="QBIY01013025">
    <property type="protein sequence ID" value="RXN12909.1"/>
    <property type="molecule type" value="Genomic_DNA"/>
</dbReference>
<feature type="transmembrane region" description="Helical" evidence="11">
    <location>
        <begin position="127"/>
        <end position="152"/>
    </location>
</feature>
<dbReference type="EMBL" id="QBIY01013305">
    <property type="protein sequence ID" value="RXN08597.1"/>
    <property type="molecule type" value="Genomic_DNA"/>
</dbReference>
<dbReference type="AlphaFoldDB" id="A0A498LWM0"/>
<evidence type="ECO:0000256" key="9">
    <source>
        <dbReference type="ARBA" id="ARBA00023180"/>
    </source>
</evidence>
<reference evidence="14 15" key="1">
    <citation type="submission" date="2018-03" db="EMBL/GenBank/DDBJ databases">
        <title>Draft genome sequence of Rohu Carp (Labeo rohita).</title>
        <authorList>
            <person name="Das P."/>
            <person name="Kushwaha B."/>
            <person name="Joshi C.G."/>
            <person name="Kumar D."/>
            <person name="Nagpure N.S."/>
            <person name="Sahoo L."/>
            <person name="Das S.P."/>
            <person name="Bit A."/>
            <person name="Patnaik S."/>
            <person name="Meher P.K."/>
            <person name="Jayasankar P."/>
            <person name="Koringa P.G."/>
            <person name="Patel N.V."/>
            <person name="Hinsu A.T."/>
            <person name="Kumar R."/>
            <person name="Pandey M."/>
            <person name="Agarwal S."/>
            <person name="Srivastava S."/>
            <person name="Singh M."/>
            <person name="Iquebal M.A."/>
            <person name="Jaiswal S."/>
            <person name="Angadi U.B."/>
            <person name="Kumar N."/>
            <person name="Raza M."/>
            <person name="Shah T.M."/>
            <person name="Rai A."/>
            <person name="Jena J.K."/>
        </authorList>
    </citation>
    <scope>NUCLEOTIDE SEQUENCE [LARGE SCALE GENOMIC DNA]</scope>
    <source>
        <strain evidence="14">DASCIFA01</strain>
        <tissue evidence="14">Testis</tissue>
    </source>
</reference>
<dbReference type="SMART" id="SM00409">
    <property type="entry name" value="IG"/>
    <property type="match status" value="2"/>
</dbReference>
<keyword evidence="8" id="KW-1015">Disulfide bond</keyword>
<evidence type="ECO:0000313" key="14">
    <source>
        <dbReference type="EMBL" id="RXN12909.1"/>
    </source>
</evidence>
<evidence type="ECO:0000256" key="6">
    <source>
        <dbReference type="ARBA" id="ARBA00023130"/>
    </source>
</evidence>